<dbReference type="EMBL" id="CP158256">
    <property type="protein sequence ID" value="XDJ54178.1"/>
    <property type="molecule type" value="Genomic_DNA"/>
</dbReference>
<dbReference type="AlphaFoldDB" id="A0AB39GN49"/>
<dbReference type="EMBL" id="BAAAEX010000006">
    <property type="protein sequence ID" value="GAA0776660.1"/>
    <property type="molecule type" value="Genomic_DNA"/>
</dbReference>
<dbReference type="EMBL" id="CP158259">
    <property type="protein sequence ID" value="XDJ62331.1"/>
    <property type="molecule type" value="Genomic_DNA"/>
</dbReference>
<reference evidence="1" key="2">
    <citation type="submission" date="2023-12" db="EMBL/GenBank/DDBJ databases">
        <authorList>
            <person name="Sun Q."/>
            <person name="Inoue M."/>
        </authorList>
    </citation>
    <scope>NUCLEOTIDE SEQUENCE</scope>
    <source>
        <strain evidence="1">JCM 15515</strain>
    </source>
</reference>
<evidence type="ECO:0000313" key="19">
    <source>
        <dbReference type="EMBL" id="XDJ87632.1"/>
    </source>
</evidence>
<evidence type="ECO:0000313" key="13">
    <source>
        <dbReference type="EMBL" id="XDJ72032.1"/>
    </source>
</evidence>
<evidence type="ECO:0000313" key="2">
    <source>
        <dbReference type="EMBL" id="XDJ42180.1"/>
    </source>
</evidence>
<dbReference type="EMBL" id="CP158266">
    <property type="protein sequence ID" value="XDJ82126.1"/>
    <property type="molecule type" value="Genomic_DNA"/>
</dbReference>
<dbReference type="EMBL" id="CP158270">
    <property type="protein sequence ID" value="XDJ91576.1"/>
    <property type="molecule type" value="Genomic_DNA"/>
</dbReference>
<dbReference type="EMBL" id="CP158264">
    <property type="protein sequence ID" value="XDJ74299.1"/>
    <property type="molecule type" value="Genomic_DNA"/>
</dbReference>
<evidence type="ECO:0000313" key="11">
    <source>
        <dbReference type="EMBL" id="XDJ66180.1"/>
    </source>
</evidence>
<dbReference type="EMBL" id="CP158263">
    <property type="protein sequence ID" value="XDJ72032.1"/>
    <property type="molecule type" value="Genomic_DNA"/>
</dbReference>
<evidence type="ECO:0000313" key="9">
    <source>
        <dbReference type="EMBL" id="XDJ62331.1"/>
    </source>
</evidence>
<dbReference type="EMBL" id="CP158272">
    <property type="protein sequence ID" value="XDJ98594.1"/>
    <property type="molecule type" value="Genomic_DNA"/>
</dbReference>
<dbReference type="EMBL" id="CP158257">
    <property type="protein sequence ID" value="XDJ56799.1"/>
    <property type="molecule type" value="Genomic_DNA"/>
</dbReference>
<dbReference type="EMBL" id="CP158253">
    <property type="protein sequence ID" value="XDJ43983.1"/>
    <property type="molecule type" value="Genomic_DNA"/>
</dbReference>
<dbReference type="EMBL" id="CP158252">
    <property type="protein sequence ID" value="XDJ42180.1"/>
    <property type="molecule type" value="Genomic_DNA"/>
</dbReference>
<evidence type="ECO:0000313" key="16">
    <source>
        <dbReference type="EMBL" id="XDJ81042.1"/>
    </source>
</evidence>
<dbReference type="EMBL" id="CP158267">
    <property type="protein sequence ID" value="XDJ81042.1"/>
    <property type="molecule type" value="Genomic_DNA"/>
</dbReference>
<dbReference type="EMBL" id="CP158265">
    <property type="protein sequence ID" value="XDJ77298.1"/>
    <property type="molecule type" value="Genomic_DNA"/>
</dbReference>
<dbReference type="EMBL" id="CP158254">
    <property type="protein sequence ID" value="XDJ47277.1"/>
    <property type="molecule type" value="Genomic_DNA"/>
</dbReference>
<evidence type="ECO:0000313" key="18">
    <source>
        <dbReference type="EMBL" id="XDJ86297.1"/>
    </source>
</evidence>
<gene>
    <name evidence="8" type="ORF">ABRY90_06135</name>
    <name evidence="11" type="ORF">ABRY91_12315</name>
    <name evidence="9" type="ORF">ABRY92_07040</name>
    <name evidence="12" type="ORF">ABRY94_00435</name>
    <name evidence="21" type="ORF">ABRY95_07355</name>
    <name evidence="17" type="ORF">ABRY96_10595</name>
    <name evidence="14" type="ORF">ABRY97_11910</name>
    <name evidence="19" type="ORF">ABRY98_11935</name>
    <name evidence="2" type="ORF">ABRY99_00975</name>
    <name evidence="7" type="ORF">ABRZ00_06425</name>
    <name evidence="6" type="ORF">ABRZ01_06765</name>
    <name evidence="3" type="ORF">ABRZ02_09960</name>
    <name evidence="10" type="ORF">ABRZ03_09950</name>
    <name evidence="4" type="ORF">ABRZ04_13405</name>
    <name evidence="22" type="ORF">ABRZ05_12825</name>
    <name evidence="13" type="ORF">ABRZ06_00530</name>
    <name evidence="16" type="ORF">ABRZ07_05960</name>
    <name evidence="18" type="ORF">ABRZ08_05580</name>
    <name evidence="5" type="ORF">ABRZ09_09170</name>
    <name evidence="15" type="ORF">ABRZ10_00295</name>
    <name evidence="23" type="ORF">ABRZ11_12480</name>
    <name evidence="20" type="ORF">ABRZ12_04590</name>
    <name evidence="1" type="ORF">GCM10009108_11250</name>
</gene>
<dbReference type="EMBL" id="CP158269">
    <property type="protein sequence ID" value="XDJ87632.1"/>
    <property type="molecule type" value="Genomic_DNA"/>
</dbReference>
<evidence type="ECO:0000313" key="12">
    <source>
        <dbReference type="EMBL" id="XDJ69303.1"/>
    </source>
</evidence>
<reference evidence="1 24" key="1">
    <citation type="journal article" date="2019" name="Int. J. Syst. Evol. Microbiol.">
        <title>The Global Catalogue of Microorganisms (GCM) 10K type strain sequencing project: providing services to taxonomists for standard genome sequencing and annotation.</title>
        <authorList>
            <consortium name="The Broad Institute Genomics Platform"/>
            <consortium name="The Broad Institute Genome Sequencing Center for Infectious Disease"/>
            <person name="Wu L."/>
            <person name="Ma J."/>
        </authorList>
    </citation>
    <scope>NUCLEOTIDE SEQUENCE [LARGE SCALE GENOMIC DNA]</scope>
    <source>
        <strain evidence="1 24">JCM 15515</strain>
    </source>
</reference>
<evidence type="ECO:0000313" key="4">
    <source>
        <dbReference type="EMBL" id="XDJ47277.1"/>
    </source>
</evidence>
<evidence type="ECO:0000313" key="1">
    <source>
        <dbReference type="EMBL" id="GAA0776660.1"/>
    </source>
</evidence>
<proteinExistence type="predicted"/>
<organism evidence="21">
    <name type="scientific">Castellaniella ginsengisoli</name>
    <dbReference type="NCBI Taxonomy" id="546114"/>
    <lineage>
        <taxon>Bacteria</taxon>
        <taxon>Pseudomonadati</taxon>
        <taxon>Pseudomonadota</taxon>
        <taxon>Betaproteobacteria</taxon>
        <taxon>Burkholderiales</taxon>
        <taxon>Alcaligenaceae</taxon>
        <taxon>Castellaniella</taxon>
    </lineage>
</organism>
<evidence type="ECO:0000313" key="8">
    <source>
        <dbReference type="EMBL" id="XDJ59481.1"/>
    </source>
</evidence>
<protein>
    <recommendedName>
        <fullName evidence="25">Motility protein</fullName>
    </recommendedName>
</protein>
<evidence type="ECO:0000313" key="23">
    <source>
        <dbReference type="EMBL" id="XDJ98594.1"/>
    </source>
</evidence>
<dbReference type="EMBL" id="CP158261">
    <property type="protein sequence ID" value="XDJ66180.1"/>
    <property type="molecule type" value="Genomic_DNA"/>
</dbReference>
<evidence type="ECO:0000313" key="14">
    <source>
        <dbReference type="EMBL" id="XDJ74299.1"/>
    </source>
</evidence>
<dbReference type="EMBL" id="CP158271">
    <property type="protein sequence ID" value="XDJ92240.1"/>
    <property type="molecule type" value="Genomic_DNA"/>
</dbReference>
<evidence type="ECO:0000313" key="17">
    <source>
        <dbReference type="EMBL" id="XDJ82126.1"/>
    </source>
</evidence>
<dbReference type="EMBL" id="CP158255">
    <property type="protein sequence ID" value="XDJ49422.1"/>
    <property type="molecule type" value="Genomic_DNA"/>
</dbReference>
<dbReference type="GeneID" id="93067153"/>
<evidence type="ECO:0000313" key="6">
    <source>
        <dbReference type="EMBL" id="XDJ54178.1"/>
    </source>
</evidence>
<sequence length="67" mass="7010">MSASIEGTVAAATGLQNWNMMQEKENLLLRKVLDGQANTILSLVNSVPTAPQLATSGMVGTLLHTTA</sequence>
<dbReference type="RefSeq" id="WP_343836242.1">
    <property type="nucleotide sequence ID" value="NZ_BAAAEX010000006.1"/>
</dbReference>
<evidence type="ECO:0000313" key="20">
    <source>
        <dbReference type="EMBL" id="XDJ91576.1"/>
    </source>
</evidence>
<evidence type="ECO:0000313" key="10">
    <source>
        <dbReference type="EMBL" id="XDJ63050.1"/>
    </source>
</evidence>
<dbReference type="Proteomes" id="UP001500573">
    <property type="component" value="Unassembled WGS sequence"/>
</dbReference>
<dbReference type="EMBL" id="CP158262">
    <property type="protein sequence ID" value="XDJ69303.1"/>
    <property type="molecule type" value="Genomic_DNA"/>
</dbReference>
<evidence type="ECO:0008006" key="25">
    <source>
        <dbReference type="Google" id="ProtNLM"/>
    </source>
</evidence>
<evidence type="ECO:0000313" key="15">
    <source>
        <dbReference type="EMBL" id="XDJ77298.1"/>
    </source>
</evidence>
<dbReference type="KEGG" id="cgin:ABRZ00_06425"/>
<name>A0AB39GN49_9BURK</name>
<reference evidence="21" key="3">
    <citation type="submission" date="2024-05" db="EMBL/GenBank/DDBJ databases">
        <authorList>
            <person name="Luo Y.-C."/>
            <person name="Nicholds J."/>
            <person name="Mortimer T."/>
            <person name="Maboni G."/>
        </authorList>
    </citation>
    <scope>NUCLEOTIDE SEQUENCE</scope>
    <source>
        <strain evidence="22">124370</strain>
        <strain evidence="23">124566</strain>
        <strain evidence="21">124953</strain>
        <strain evidence="20">130308</strain>
        <strain evidence="19">130416</strain>
        <strain evidence="18">140124</strain>
        <strain evidence="16">141555</strain>
        <strain evidence="17">143751</strain>
        <strain evidence="15">143769</strain>
        <strain evidence="14">143811</strain>
        <strain evidence="13">143936</strain>
        <strain evidence="12">144863</strain>
        <strain evidence="11">145849</strain>
        <strain evidence="10">145850</strain>
        <strain evidence="9">145852</strain>
        <strain evidence="8">148131</strain>
        <strain evidence="7">150221</strain>
        <strain evidence="6">150964</strain>
        <strain evidence="5">151108</strain>
        <strain evidence="4">151836</strain>
        <strain evidence="3">153271</strain>
        <strain evidence="2">153920</strain>
    </source>
</reference>
<dbReference type="EMBL" id="CP158268">
    <property type="protein sequence ID" value="XDJ86297.1"/>
    <property type="molecule type" value="Genomic_DNA"/>
</dbReference>
<evidence type="ECO:0000313" key="22">
    <source>
        <dbReference type="EMBL" id="XDJ95946.1"/>
    </source>
</evidence>
<dbReference type="EMBL" id="CP158258">
    <property type="protein sequence ID" value="XDJ59481.1"/>
    <property type="molecule type" value="Genomic_DNA"/>
</dbReference>
<evidence type="ECO:0000313" key="5">
    <source>
        <dbReference type="EMBL" id="XDJ49422.1"/>
    </source>
</evidence>
<evidence type="ECO:0000313" key="24">
    <source>
        <dbReference type="Proteomes" id="UP001500573"/>
    </source>
</evidence>
<accession>A0AB39GN49</accession>
<dbReference type="EMBL" id="CP158273">
    <property type="protein sequence ID" value="XDJ95946.1"/>
    <property type="molecule type" value="Genomic_DNA"/>
</dbReference>
<evidence type="ECO:0000313" key="7">
    <source>
        <dbReference type="EMBL" id="XDJ56799.1"/>
    </source>
</evidence>
<dbReference type="EMBL" id="CP158260">
    <property type="protein sequence ID" value="XDJ63050.1"/>
    <property type="molecule type" value="Genomic_DNA"/>
</dbReference>
<keyword evidence="24" id="KW-1185">Reference proteome</keyword>
<evidence type="ECO:0000313" key="21">
    <source>
        <dbReference type="EMBL" id="XDJ92240.1"/>
    </source>
</evidence>
<evidence type="ECO:0000313" key="3">
    <source>
        <dbReference type="EMBL" id="XDJ43983.1"/>
    </source>
</evidence>